<protein>
    <recommendedName>
        <fullName evidence="5">DUF3102 domain-containing protein</fullName>
    </recommendedName>
</protein>
<dbReference type="AlphaFoldDB" id="A9AVB1"/>
<evidence type="ECO:0000256" key="2">
    <source>
        <dbReference type="SAM" id="MobiDB-lite"/>
    </source>
</evidence>
<dbReference type="STRING" id="316274.Haur_0541"/>
<evidence type="ECO:0000313" key="3">
    <source>
        <dbReference type="EMBL" id="ABX03189.1"/>
    </source>
</evidence>
<reference evidence="3 4" key="1">
    <citation type="journal article" date="2011" name="Stand. Genomic Sci.">
        <title>Complete genome sequence of the filamentous gliding predatory bacterium Herpetosiphon aurantiacus type strain (114-95(T)).</title>
        <authorList>
            <person name="Kiss H."/>
            <person name="Nett M."/>
            <person name="Domin N."/>
            <person name="Martin K."/>
            <person name="Maresca J.A."/>
            <person name="Copeland A."/>
            <person name="Lapidus A."/>
            <person name="Lucas S."/>
            <person name="Berry K.W."/>
            <person name="Glavina Del Rio T."/>
            <person name="Dalin E."/>
            <person name="Tice H."/>
            <person name="Pitluck S."/>
            <person name="Richardson P."/>
            <person name="Bruce D."/>
            <person name="Goodwin L."/>
            <person name="Han C."/>
            <person name="Detter J.C."/>
            <person name="Schmutz J."/>
            <person name="Brettin T."/>
            <person name="Land M."/>
            <person name="Hauser L."/>
            <person name="Kyrpides N.C."/>
            <person name="Ivanova N."/>
            <person name="Goker M."/>
            <person name="Woyke T."/>
            <person name="Klenk H.P."/>
            <person name="Bryant D.A."/>
        </authorList>
    </citation>
    <scope>NUCLEOTIDE SEQUENCE [LARGE SCALE GENOMIC DNA]</scope>
    <source>
        <strain evidence="4">ATCC 23779 / DSM 785 / 114-95</strain>
    </source>
</reference>
<gene>
    <name evidence="3" type="ordered locus">Haur_0541</name>
</gene>
<name>A9AVB1_HERA2</name>
<dbReference type="HOGENOM" id="CLU_908435_0_0_0"/>
<feature type="compositionally biased region" description="Polar residues" evidence="2">
    <location>
        <begin position="176"/>
        <end position="185"/>
    </location>
</feature>
<dbReference type="EMBL" id="CP000875">
    <property type="protein sequence ID" value="ABX03189.1"/>
    <property type="molecule type" value="Genomic_DNA"/>
</dbReference>
<keyword evidence="1" id="KW-0175">Coiled coil</keyword>
<keyword evidence="4" id="KW-1185">Reference proteome</keyword>
<feature type="region of interest" description="Disordered" evidence="2">
    <location>
        <begin position="176"/>
        <end position="209"/>
    </location>
</feature>
<dbReference type="InterPro" id="IPR021451">
    <property type="entry name" value="DUF3102"/>
</dbReference>
<evidence type="ECO:0000313" key="4">
    <source>
        <dbReference type="Proteomes" id="UP000000787"/>
    </source>
</evidence>
<feature type="region of interest" description="Disordered" evidence="2">
    <location>
        <begin position="135"/>
        <end position="157"/>
    </location>
</feature>
<dbReference type="KEGG" id="hau:Haur_0541"/>
<evidence type="ECO:0008006" key="5">
    <source>
        <dbReference type="Google" id="ProtNLM"/>
    </source>
</evidence>
<proteinExistence type="predicted"/>
<dbReference type="BioCyc" id="HAUR316274:GHYA-550-MONOMER"/>
<dbReference type="Pfam" id="PF11300">
    <property type="entry name" value="DUF3102"/>
    <property type="match status" value="1"/>
</dbReference>
<dbReference type="Proteomes" id="UP000000787">
    <property type="component" value="Chromosome"/>
</dbReference>
<dbReference type="InParanoid" id="A9AVB1"/>
<sequence>MTTQLTLFDYNALDTETRVIVQQKAVEIRDRMRSAAQAVIEIGERLIDVKERLGHGKFGQWLDAEFQWSADTARNYMNVAERFGQNPKISEFAPSALYLLAAPSTPEDARTEAINLAEQGQKITHAVAKQIVTTHKEQAAPKPKPAAAPAVPKPEPKLEIPPMLIIGDKTVPSAEFTGTPTPNTIDDSESEELASQPLVETPSEQPDLPPMLTIGQPSPAAAVEIDTKPLAYAIVVQELARQMVTLANQRVKLLEDQIEAQGKEVIQPFIDTEQMAEAAASFIGTPAFKSQAGLLAFGVKVNLRDF</sequence>
<feature type="coiled-coil region" evidence="1">
    <location>
        <begin position="236"/>
        <end position="264"/>
    </location>
</feature>
<dbReference type="eggNOG" id="ENOG5032VZ2">
    <property type="taxonomic scope" value="Bacteria"/>
</dbReference>
<accession>A9AVB1</accession>
<organism evidence="3 4">
    <name type="scientific">Herpetosiphon aurantiacus (strain ATCC 23779 / DSM 785 / 114-95)</name>
    <dbReference type="NCBI Taxonomy" id="316274"/>
    <lineage>
        <taxon>Bacteria</taxon>
        <taxon>Bacillati</taxon>
        <taxon>Chloroflexota</taxon>
        <taxon>Chloroflexia</taxon>
        <taxon>Herpetosiphonales</taxon>
        <taxon>Herpetosiphonaceae</taxon>
        <taxon>Herpetosiphon</taxon>
    </lineage>
</organism>
<evidence type="ECO:0000256" key="1">
    <source>
        <dbReference type="SAM" id="Coils"/>
    </source>
</evidence>